<evidence type="ECO:0000313" key="8">
    <source>
        <dbReference type="EMBL" id="ASF42888.1"/>
    </source>
</evidence>
<evidence type="ECO:0000313" key="9">
    <source>
        <dbReference type="Proteomes" id="UP000197007"/>
    </source>
</evidence>
<sequence>MKTNYKLYTLVAALGLSFTACELKEDLSSVYNVNNAYTTEENAQEGVNGIYRYLNSATHPSTFYINDLSTDDGFKEGNDFEILNNNGLTGNIQLLTSYNGNWQMIGCANTAIDNIAMIPETRFKTADKKVELLAEAHFMRAFAYYQLTNTFYRVPLITNGYYAATANPTLATVEELDNQIEQDLLIATNNLPLEWSVNGSDAGRPTKGAAYGYLMRLYMRKAGRLREEGSDATAAWQAALVYANQVIATGKYTLLAHPFDPFDPRTRASLYNSEIIFAVRSSESVPSGASDLALYFTSWDYNKGWDIFNVPLELYWQFDSSDERLTQFIKGEFLNVNDANQKYVAPTLTQMGTLNNEASSPRITELANVYTDKYFYEKAGTYNYNTPNNLPLLRYADVLLSKAEILNELNGPNQESVDLINQIRQRAFQGSSHNYILANFPTKEEMRSKLCDERLFEFNMEGLRRIDLIRMGLWKDRLDKYMDTIKQKLEIKQTNLNARRDPNVVKKPYDLSPQWKVYPKFNSPLKVYDMRRYYPIPSVYSNKFPDLQNNRSFREQ</sequence>
<dbReference type="InterPro" id="IPR033985">
    <property type="entry name" value="SusD-like_N"/>
</dbReference>
<dbReference type="PROSITE" id="PS51257">
    <property type="entry name" value="PROKAR_LIPOPROTEIN"/>
    <property type="match status" value="1"/>
</dbReference>
<keyword evidence="9" id="KW-1185">Reference proteome</keyword>
<keyword evidence="3" id="KW-0732">Signal</keyword>
<evidence type="ECO:0000256" key="2">
    <source>
        <dbReference type="ARBA" id="ARBA00006275"/>
    </source>
</evidence>
<name>A0A1Z4BNN6_9FLAO</name>
<keyword evidence="4" id="KW-0472">Membrane</keyword>
<dbReference type="SUPFAM" id="SSF48452">
    <property type="entry name" value="TPR-like"/>
    <property type="match status" value="1"/>
</dbReference>
<dbReference type="AlphaFoldDB" id="A0A1Z4BNN6"/>
<dbReference type="InterPro" id="IPR011990">
    <property type="entry name" value="TPR-like_helical_dom_sf"/>
</dbReference>
<evidence type="ECO:0000259" key="6">
    <source>
        <dbReference type="Pfam" id="PF07980"/>
    </source>
</evidence>
<accession>A0A1Z4BNN6</accession>
<proteinExistence type="inferred from homology"/>
<protein>
    <submittedName>
        <fullName evidence="8">RagB/SusD family nutrient uptake outer membrane protein</fullName>
    </submittedName>
</protein>
<dbReference type="Pfam" id="PF07980">
    <property type="entry name" value="SusD_RagB"/>
    <property type="match status" value="1"/>
</dbReference>
<dbReference type="InterPro" id="IPR012944">
    <property type="entry name" value="SusD_RagB_dom"/>
</dbReference>
<feature type="domain" description="RagB/SusD" evidence="6">
    <location>
        <begin position="315"/>
        <end position="550"/>
    </location>
</feature>
<feature type="domain" description="SusD-like N-terminal" evidence="7">
    <location>
        <begin position="39"/>
        <end position="219"/>
    </location>
</feature>
<organism evidence="8 9">
    <name type="scientific">Capnocytophaga endodontalis</name>
    <dbReference type="NCBI Taxonomy" id="2708117"/>
    <lineage>
        <taxon>Bacteria</taxon>
        <taxon>Pseudomonadati</taxon>
        <taxon>Bacteroidota</taxon>
        <taxon>Flavobacteriia</taxon>
        <taxon>Flavobacteriales</taxon>
        <taxon>Flavobacteriaceae</taxon>
        <taxon>Capnocytophaga</taxon>
    </lineage>
</organism>
<dbReference type="GO" id="GO:0009279">
    <property type="term" value="C:cell outer membrane"/>
    <property type="evidence" value="ECO:0007669"/>
    <property type="project" value="UniProtKB-SubCell"/>
</dbReference>
<evidence type="ECO:0000256" key="5">
    <source>
        <dbReference type="ARBA" id="ARBA00023237"/>
    </source>
</evidence>
<dbReference type="KEGG" id="capn:CBG49_07255"/>
<comment type="similarity">
    <text evidence="2">Belongs to the SusD family.</text>
</comment>
<evidence type="ECO:0000259" key="7">
    <source>
        <dbReference type="Pfam" id="PF14322"/>
    </source>
</evidence>
<dbReference type="EMBL" id="CP022022">
    <property type="protein sequence ID" value="ASF42888.1"/>
    <property type="molecule type" value="Genomic_DNA"/>
</dbReference>
<keyword evidence="5" id="KW-0998">Cell outer membrane</keyword>
<evidence type="ECO:0000256" key="1">
    <source>
        <dbReference type="ARBA" id="ARBA00004442"/>
    </source>
</evidence>
<comment type="subcellular location">
    <subcellularLocation>
        <location evidence="1">Cell outer membrane</location>
    </subcellularLocation>
</comment>
<gene>
    <name evidence="8" type="ORF">CBG49_07255</name>
</gene>
<dbReference type="RefSeq" id="WP_088593975.1">
    <property type="nucleotide sequence ID" value="NZ_CP022022.1"/>
</dbReference>
<dbReference type="Proteomes" id="UP000197007">
    <property type="component" value="Chromosome"/>
</dbReference>
<evidence type="ECO:0000256" key="4">
    <source>
        <dbReference type="ARBA" id="ARBA00023136"/>
    </source>
</evidence>
<dbReference type="Gene3D" id="1.25.40.390">
    <property type="match status" value="1"/>
</dbReference>
<evidence type="ECO:0000256" key="3">
    <source>
        <dbReference type="ARBA" id="ARBA00022729"/>
    </source>
</evidence>
<dbReference type="Pfam" id="PF14322">
    <property type="entry name" value="SusD-like_3"/>
    <property type="match status" value="1"/>
</dbReference>
<reference evidence="9" key="1">
    <citation type="submission" date="2017-06" db="EMBL/GenBank/DDBJ databases">
        <title>Complete genome sequence of Capnocytophaga sp. KCOM 1579 (=ChDC OS43) isolated from a human refractory periapical abscess lesion.</title>
        <authorList>
            <person name="Kook J.-K."/>
            <person name="Park S.-N."/>
            <person name="Lim Y.K."/>
            <person name="Roh H."/>
        </authorList>
    </citation>
    <scope>NUCLEOTIDE SEQUENCE [LARGE SCALE GENOMIC DNA]</scope>
    <source>
        <strain evidence="9">ChDC OS43</strain>
    </source>
</reference>